<keyword evidence="1 2" id="KW-0193">Cuticle</keyword>
<dbReference type="GO" id="GO:0031012">
    <property type="term" value="C:extracellular matrix"/>
    <property type="evidence" value="ECO:0007669"/>
    <property type="project" value="TreeGrafter"/>
</dbReference>
<dbReference type="OrthoDB" id="6345842at2759"/>
<comment type="caution">
    <text evidence="4">The sequence shown here is derived from an EMBL/GenBank/DDBJ whole genome shotgun (WGS) entry which is preliminary data.</text>
</comment>
<evidence type="ECO:0000256" key="2">
    <source>
        <dbReference type="PROSITE-ProRule" id="PRU00497"/>
    </source>
</evidence>
<feature type="region of interest" description="Disordered" evidence="3">
    <location>
        <begin position="90"/>
        <end position="189"/>
    </location>
</feature>
<dbReference type="PANTHER" id="PTHR12236">
    <property type="entry name" value="STRUCTURAL CONTITUENT OF CUTICLE"/>
    <property type="match status" value="1"/>
</dbReference>
<proteinExistence type="predicted"/>
<protein>
    <submittedName>
        <fullName evidence="4">Pro-resilin</fullName>
    </submittedName>
</protein>
<sequence length="286" mass="30021">MAPYSAPLNPIEECWSAFKAAMKRSMAVTFCDMLNTGEGLSQTEHRLRYLEEHIDRAITAITPVCCINCYNHVLVIALLAVAAVSADRPLGRSGPGQSYGAPQRNGGASQSYGAPQGSASQSYGAPQGSASQSYGAPQRNGGASQSYEAPQNSYGAGQEEFPPQPYSFEYEVKDDEGNDYGHKEESDGSRVEGVYRVLLPDTRVQTVTYYVEGDSGFVADVQYEGEAQFPEDSQNGQYGAGAPNNGYGAPAAAAAPVASYSQPAAPSGGYGAPNGGARTPSTGYGF</sequence>
<accession>A0A6A4V3K4</accession>
<dbReference type="GO" id="GO:0042302">
    <property type="term" value="F:structural constituent of cuticle"/>
    <property type="evidence" value="ECO:0007669"/>
    <property type="project" value="UniProtKB-UniRule"/>
</dbReference>
<gene>
    <name evidence="4" type="primary">resilin_21</name>
    <name evidence="4" type="ORF">FJT64_013442</name>
</gene>
<organism evidence="4 5">
    <name type="scientific">Amphibalanus amphitrite</name>
    <name type="common">Striped barnacle</name>
    <name type="synonym">Balanus amphitrite</name>
    <dbReference type="NCBI Taxonomy" id="1232801"/>
    <lineage>
        <taxon>Eukaryota</taxon>
        <taxon>Metazoa</taxon>
        <taxon>Ecdysozoa</taxon>
        <taxon>Arthropoda</taxon>
        <taxon>Crustacea</taxon>
        <taxon>Multicrustacea</taxon>
        <taxon>Cirripedia</taxon>
        <taxon>Thoracica</taxon>
        <taxon>Thoracicalcarea</taxon>
        <taxon>Balanomorpha</taxon>
        <taxon>Balanoidea</taxon>
        <taxon>Balanidae</taxon>
        <taxon>Amphibalaninae</taxon>
        <taxon>Amphibalanus</taxon>
    </lineage>
</organism>
<name>A0A6A4V3K4_AMPAM</name>
<dbReference type="AlphaFoldDB" id="A0A6A4V3K4"/>
<feature type="region of interest" description="Disordered" evidence="3">
    <location>
        <begin position="230"/>
        <end position="286"/>
    </location>
</feature>
<dbReference type="GO" id="GO:0005615">
    <property type="term" value="C:extracellular space"/>
    <property type="evidence" value="ECO:0007669"/>
    <property type="project" value="TreeGrafter"/>
</dbReference>
<feature type="compositionally biased region" description="Low complexity" evidence="3">
    <location>
        <begin position="234"/>
        <end position="267"/>
    </location>
</feature>
<evidence type="ECO:0000313" key="5">
    <source>
        <dbReference type="Proteomes" id="UP000440578"/>
    </source>
</evidence>
<dbReference type="PROSITE" id="PS51155">
    <property type="entry name" value="CHIT_BIND_RR_2"/>
    <property type="match status" value="1"/>
</dbReference>
<dbReference type="Pfam" id="PF00379">
    <property type="entry name" value="Chitin_bind_4"/>
    <property type="match status" value="1"/>
</dbReference>
<evidence type="ECO:0000256" key="3">
    <source>
        <dbReference type="SAM" id="MobiDB-lite"/>
    </source>
</evidence>
<feature type="compositionally biased region" description="Polar residues" evidence="3">
    <location>
        <begin position="106"/>
        <end position="155"/>
    </location>
</feature>
<evidence type="ECO:0000256" key="1">
    <source>
        <dbReference type="ARBA" id="ARBA00022460"/>
    </source>
</evidence>
<dbReference type="InterPro" id="IPR051217">
    <property type="entry name" value="Insect_Cuticle_Struc_Prot"/>
</dbReference>
<reference evidence="4 5" key="1">
    <citation type="submission" date="2019-07" db="EMBL/GenBank/DDBJ databases">
        <title>Draft genome assembly of a fouling barnacle, Amphibalanus amphitrite (Darwin, 1854): The first reference genome for Thecostraca.</title>
        <authorList>
            <person name="Kim W."/>
        </authorList>
    </citation>
    <scope>NUCLEOTIDE SEQUENCE [LARGE SCALE GENOMIC DNA]</scope>
    <source>
        <strain evidence="4">SNU_AA5</strain>
        <tissue evidence="4">Soma without cirri and trophi</tissue>
    </source>
</reference>
<feature type="compositionally biased region" description="Basic and acidic residues" evidence="3">
    <location>
        <begin position="179"/>
        <end position="189"/>
    </location>
</feature>
<dbReference type="PANTHER" id="PTHR12236:SF79">
    <property type="entry name" value="CUTICULAR PROTEIN 50CB-RELATED"/>
    <property type="match status" value="1"/>
</dbReference>
<dbReference type="Proteomes" id="UP000440578">
    <property type="component" value="Unassembled WGS sequence"/>
</dbReference>
<evidence type="ECO:0000313" key="4">
    <source>
        <dbReference type="EMBL" id="KAF0288185.1"/>
    </source>
</evidence>
<keyword evidence="5" id="KW-1185">Reference proteome</keyword>
<dbReference type="InterPro" id="IPR000618">
    <property type="entry name" value="Insect_cuticle"/>
</dbReference>
<dbReference type="EMBL" id="VIIS01002126">
    <property type="protein sequence ID" value="KAF0288185.1"/>
    <property type="molecule type" value="Genomic_DNA"/>
</dbReference>